<reference evidence="2" key="1">
    <citation type="submission" date="2020-03" db="EMBL/GenBank/DDBJ databases">
        <title>The deep terrestrial virosphere.</title>
        <authorList>
            <person name="Holmfeldt K."/>
            <person name="Nilsson E."/>
            <person name="Simone D."/>
            <person name="Lopez-Fernandez M."/>
            <person name="Wu X."/>
            <person name="de Brujin I."/>
            <person name="Lundin D."/>
            <person name="Andersson A."/>
            <person name="Bertilsson S."/>
            <person name="Dopson M."/>
        </authorList>
    </citation>
    <scope>NUCLEOTIDE SEQUENCE</scope>
    <source>
        <strain evidence="2">MM415B07304</strain>
    </source>
</reference>
<organism evidence="2">
    <name type="scientific">viral metagenome</name>
    <dbReference type="NCBI Taxonomy" id="1070528"/>
    <lineage>
        <taxon>unclassified sequences</taxon>
        <taxon>metagenomes</taxon>
        <taxon>organismal metagenomes</taxon>
    </lineage>
</organism>
<dbReference type="InterPro" id="IPR039561">
    <property type="entry name" value="Peptidase_M15C"/>
</dbReference>
<name>A0A6M3LP21_9ZZZZ</name>
<feature type="domain" description="Peptidase M15C" evidence="1">
    <location>
        <begin position="38"/>
        <end position="98"/>
    </location>
</feature>
<accession>A0A6M3LP21</accession>
<dbReference type="GO" id="GO:0008233">
    <property type="term" value="F:peptidase activity"/>
    <property type="evidence" value="ECO:0007669"/>
    <property type="project" value="InterPro"/>
</dbReference>
<sequence length="101" mass="11601">MTLRQQQSNFAKKAALLILYAYELGYEITLGDAWAKTGHKEGSFHYKRLAIDLNLFKDGKFLTETKDHEPLGLFWESLGFQCVWGGRFTNPDGNHYQYGHG</sequence>
<evidence type="ECO:0000259" key="1">
    <source>
        <dbReference type="Pfam" id="PF13539"/>
    </source>
</evidence>
<dbReference type="InterPro" id="IPR009045">
    <property type="entry name" value="Zn_M74/Hedgehog-like"/>
</dbReference>
<dbReference type="AlphaFoldDB" id="A0A6M3LP21"/>
<dbReference type="Pfam" id="PF13539">
    <property type="entry name" value="Peptidase_M15_4"/>
    <property type="match status" value="1"/>
</dbReference>
<protein>
    <submittedName>
        <fullName evidence="2">Putative peptidase</fullName>
    </submittedName>
</protein>
<dbReference type="SUPFAM" id="SSF55166">
    <property type="entry name" value="Hedgehog/DD-peptidase"/>
    <property type="match status" value="1"/>
</dbReference>
<dbReference type="Gene3D" id="3.30.1380.10">
    <property type="match status" value="1"/>
</dbReference>
<dbReference type="EMBL" id="MT143438">
    <property type="protein sequence ID" value="QJA96840.1"/>
    <property type="molecule type" value="Genomic_DNA"/>
</dbReference>
<proteinExistence type="predicted"/>
<gene>
    <name evidence="2" type="ORF">MM415B07304_0009</name>
</gene>
<evidence type="ECO:0000313" key="2">
    <source>
        <dbReference type="EMBL" id="QJA96840.1"/>
    </source>
</evidence>